<protein>
    <recommendedName>
        <fullName evidence="3">NACHT domain-containing protein</fullName>
    </recommendedName>
</protein>
<keyword evidence="5" id="KW-1185">Reference proteome</keyword>
<dbReference type="PANTHER" id="PTHR10039">
    <property type="entry name" value="AMELOGENIN"/>
    <property type="match status" value="1"/>
</dbReference>
<dbReference type="Gene3D" id="3.40.50.300">
    <property type="entry name" value="P-loop containing nucleotide triphosphate hydrolases"/>
    <property type="match status" value="1"/>
</dbReference>
<organism evidence="4 5">
    <name type="scientific">Ephemerocybe angulata</name>
    <dbReference type="NCBI Taxonomy" id="980116"/>
    <lineage>
        <taxon>Eukaryota</taxon>
        <taxon>Fungi</taxon>
        <taxon>Dikarya</taxon>
        <taxon>Basidiomycota</taxon>
        <taxon>Agaricomycotina</taxon>
        <taxon>Agaricomycetes</taxon>
        <taxon>Agaricomycetidae</taxon>
        <taxon>Agaricales</taxon>
        <taxon>Agaricineae</taxon>
        <taxon>Psathyrellaceae</taxon>
        <taxon>Ephemerocybe</taxon>
    </lineage>
</organism>
<dbReference type="SUPFAM" id="SSF52540">
    <property type="entry name" value="P-loop containing nucleoside triphosphate hydrolases"/>
    <property type="match status" value="1"/>
</dbReference>
<dbReference type="Proteomes" id="UP000541558">
    <property type="component" value="Unassembled WGS sequence"/>
</dbReference>
<proteinExistence type="predicted"/>
<name>A0A8H5C533_9AGAR</name>
<evidence type="ECO:0000256" key="1">
    <source>
        <dbReference type="ARBA" id="ARBA00022737"/>
    </source>
</evidence>
<dbReference type="Pfam" id="PF24883">
    <property type="entry name" value="NPHP3_N"/>
    <property type="match status" value="1"/>
</dbReference>
<dbReference type="InterPro" id="IPR007111">
    <property type="entry name" value="NACHT_NTPase"/>
</dbReference>
<dbReference type="InterPro" id="IPR056884">
    <property type="entry name" value="NPHP3-like_N"/>
</dbReference>
<dbReference type="EMBL" id="JAACJK010000063">
    <property type="protein sequence ID" value="KAF5335415.1"/>
    <property type="molecule type" value="Genomic_DNA"/>
</dbReference>
<dbReference type="PANTHER" id="PTHR10039:SF14">
    <property type="entry name" value="NACHT DOMAIN-CONTAINING PROTEIN"/>
    <property type="match status" value="1"/>
</dbReference>
<keyword evidence="1" id="KW-0677">Repeat</keyword>
<gene>
    <name evidence="4" type="ORF">D9611_011690</name>
</gene>
<reference evidence="4 5" key="1">
    <citation type="journal article" date="2020" name="ISME J.">
        <title>Uncovering the hidden diversity of litter-decomposition mechanisms in mushroom-forming fungi.</title>
        <authorList>
            <person name="Floudas D."/>
            <person name="Bentzer J."/>
            <person name="Ahren D."/>
            <person name="Johansson T."/>
            <person name="Persson P."/>
            <person name="Tunlid A."/>
        </authorList>
    </citation>
    <scope>NUCLEOTIDE SEQUENCE [LARGE SCALE GENOMIC DNA]</scope>
    <source>
        <strain evidence="4 5">CBS 175.51</strain>
    </source>
</reference>
<dbReference type="OrthoDB" id="5967843at2759"/>
<feature type="domain" description="NACHT" evidence="3">
    <location>
        <begin position="142"/>
        <end position="321"/>
    </location>
</feature>
<comment type="caution">
    <text evidence="4">The sequence shown here is derived from an EMBL/GenBank/DDBJ whole genome shotgun (WGS) entry which is preliminary data.</text>
</comment>
<feature type="region of interest" description="Disordered" evidence="2">
    <location>
        <begin position="12"/>
        <end position="42"/>
    </location>
</feature>
<accession>A0A8H5C533</accession>
<sequence length="708" mass="80183">MPAFPPELEALISGRHPHSSSPSGTHTGNQRLSAEAPDNSPYNVNIVYNGPVNNVGRAENANMGDNHGNVIQGGSKDDKSVPEWKAKDIVMEYLSKSMASGAIHDSEERCDAPKCMPETRVAVQNEILSWITDGHKDPEPKKIMWVSGPAGTGKTAILGTIAERCKERGTMAASFFFSSFSGSVARRSKKRLIATLAYQVLQHDSLDGVGVHGSVYQAIRSDPAILKKRLNTQFDKLVLHPFRQQGMAGEPLPQINRMVILVDGLDECDTVEDQHKLRDPSSEHYIPPRTKEDDQREILSALLHAANDPSFPFVIIVASRPEQAIKEFFISVAQDATRPLFLDTKYNPDADIRLFYEAKFSGIRRRFNMPPSWPGPHAMSILVNSASGQFIYATTVIRFIEGSSLDTQSRLAVDEALRTPHQRLERILGLQARVGASQLRPLEALDVLYETVLRTCPEPLLSVRWIRAIRTFMREPVAAPIYEPQVRGSSAPIWLVRLLLELSPGEEQYALGPLSSLIHVPPGDYSGRTQFYTFYHKSFLDFIEDQGRSGGLYISPHRGHDFVVHRYFQTLDGHLARLPDRSLEQRHYLSMNYVTEDVFSFFHRDAFEGAQADLLSCDARRWAEYIVNKRGTSGYFIERMFSAMHQWCSRFGCHPACKRWRKIILTVLKENDWTVPSGWKIFKDRWIRDVDDWGFYPPRRGEIFSIRE</sequence>
<evidence type="ECO:0000313" key="5">
    <source>
        <dbReference type="Proteomes" id="UP000541558"/>
    </source>
</evidence>
<evidence type="ECO:0000313" key="4">
    <source>
        <dbReference type="EMBL" id="KAF5335415.1"/>
    </source>
</evidence>
<feature type="compositionally biased region" description="Low complexity" evidence="2">
    <location>
        <begin position="19"/>
        <end position="28"/>
    </location>
</feature>
<dbReference type="InterPro" id="IPR027417">
    <property type="entry name" value="P-loop_NTPase"/>
</dbReference>
<dbReference type="AlphaFoldDB" id="A0A8H5C533"/>
<dbReference type="PROSITE" id="PS50837">
    <property type="entry name" value="NACHT"/>
    <property type="match status" value="1"/>
</dbReference>
<evidence type="ECO:0000256" key="2">
    <source>
        <dbReference type="SAM" id="MobiDB-lite"/>
    </source>
</evidence>
<evidence type="ECO:0000259" key="3">
    <source>
        <dbReference type="PROSITE" id="PS50837"/>
    </source>
</evidence>